<dbReference type="InterPro" id="IPR050619">
    <property type="entry name" value="Flavodoxin"/>
</dbReference>
<keyword evidence="6" id="KW-0249">Electron transport</keyword>
<protein>
    <recommendedName>
        <fullName evidence="8">Flavodoxin-like domain-containing protein</fullName>
    </recommendedName>
</protein>
<accession>A0A7S1XK27</accession>
<comment type="similarity">
    <text evidence="2">Belongs to the flavodoxin family.</text>
</comment>
<dbReference type="GO" id="GO:0010181">
    <property type="term" value="F:FMN binding"/>
    <property type="evidence" value="ECO:0007669"/>
    <property type="project" value="InterPro"/>
</dbReference>
<dbReference type="InterPro" id="IPR008254">
    <property type="entry name" value="Flavodoxin/NO_synth"/>
</dbReference>
<keyword evidence="5" id="KW-0288">FMN</keyword>
<dbReference type="InterPro" id="IPR010086">
    <property type="entry name" value="Flavodoxin_lc"/>
</dbReference>
<dbReference type="NCBIfam" id="NF006738">
    <property type="entry name" value="PRK09267.1-4"/>
    <property type="match status" value="1"/>
</dbReference>
<dbReference type="PANTHER" id="PTHR42809:SF1">
    <property type="entry name" value="FLAVODOXIN 1"/>
    <property type="match status" value="1"/>
</dbReference>
<keyword evidence="4" id="KW-0285">Flavoprotein</keyword>
<dbReference type="InterPro" id="IPR029039">
    <property type="entry name" value="Flavoprotein-like_sf"/>
</dbReference>
<dbReference type="EMBL" id="HBGJ01000373">
    <property type="protein sequence ID" value="CAD9241944.1"/>
    <property type="molecule type" value="Transcribed_RNA"/>
</dbReference>
<feature type="signal peptide" evidence="7">
    <location>
        <begin position="1"/>
        <end position="21"/>
    </location>
</feature>
<dbReference type="PIRSF" id="PIRSF038996">
    <property type="entry name" value="FldA"/>
    <property type="match status" value="1"/>
</dbReference>
<sequence length="213" mass="22839">MFTSTFKILIGLVLCASSARGFGRLPAKVPRKSMALNAVGLLYSTSTGNTETVGGYIFDAAKAAGVDVSELTEVGDAANDAVEGFDGLIVGAPTWHTGADEERSGTTWDDWLYKTLPNLNLDGKKVAVFGVGDQQSYCDNYCDAAGELYDQFKAAGCTIVGMTSTDGYEHTESKAEVDGKFVGMMFDEDNEYDKSEGRAKEWIDQLKGEGLFA</sequence>
<keyword evidence="7" id="KW-0732">Signal</keyword>
<gene>
    <name evidence="9" type="ORF">PPAR1163_LOCUS286</name>
</gene>
<name>A0A7S1XK27_9STRA</name>
<dbReference type="AlphaFoldDB" id="A0A7S1XK27"/>
<dbReference type="NCBIfam" id="TIGR01752">
    <property type="entry name" value="flav_long"/>
    <property type="match status" value="1"/>
</dbReference>
<dbReference type="PANTHER" id="PTHR42809">
    <property type="entry name" value="FLAVODOXIN 2"/>
    <property type="match status" value="1"/>
</dbReference>
<evidence type="ECO:0000256" key="4">
    <source>
        <dbReference type="ARBA" id="ARBA00022630"/>
    </source>
</evidence>
<evidence type="ECO:0000256" key="3">
    <source>
        <dbReference type="ARBA" id="ARBA00022448"/>
    </source>
</evidence>
<dbReference type="Pfam" id="PF00258">
    <property type="entry name" value="Flavodoxin_1"/>
    <property type="match status" value="1"/>
</dbReference>
<dbReference type="PROSITE" id="PS50902">
    <property type="entry name" value="FLAVODOXIN_LIKE"/>
    <property type="match status" value="1"/>
</dbReference>
<keyword evidence="3" id="KW-0813">Transport</keyword>
<evidence type="ECO:0000256" key="6">
    <source>
        <dbReference type="ARBA" id="ARBA00022982"/>
    </source>
</evidence>
<evidence type="ECO:0000259" key="8">
    <source>
        <dbReference type="PROSITE" id="PS50902"/>
    </source>
</evidence>
<dbReference type="SUPFAM" id="SSF52218">
    <property type="entry name" value="Flavoproteins"/>
    <property type="match status" value="1"/>
</dbReference>
<evidence type="ECO:0000256" key="5">
    <source>
        <dbReference type="ARBA" id="ARBA00022643"/>
    </source>
</evidence>
<organism evidence="9">
    <name type="scientific">Phaeomonas parva</name>
    <dbReference type="NCBI Taxonomy" id="124430"/>
    <lineage>
        <taxon>Eukaryota</taxon>
        <taxon>Sar</taxon>
        <taxon>Stramenopiles</taxon>
        <taxon>Ochrophyta</taxon>
        <taxon>Pinguiophyceae</taxon>
        <taxon>Pinguiochrysidales</taxon>
        <taxon>Pinguiochrysidaceae</taxon>
        <taxon>Phaeomonas</taxon>
    </lineage>
</organism>
<proteinExistence type="inferred from homology"/>
<dbReference type="Gene3D" id="3.40.50.360">
    <property type="match status" value="1"/>
</dbReference>
<evidence type="ECO:0000313" key="9">
    <source>
        <dbReference type="EMBL" id="CAD9241944.1"/>
    </source>
</evidence>
<evidence type="ECO:0000256" key="2">
    <source>
        <dbReference type="ARBA" id="ARBA00005267"/>
    </source>
</evidence>
<feature type="chain" id="PRO_5030734503" description="Flavodoxin-like domain-containing protein" evidence="7">
    <location>
        <begin position="22"/>
        <end position="213"/>
    </location>
</feature>
<evidence type="ECO:0000256" key="1">
    <source>
        <dbReference type="ARBA" id="ARBA00001917"/>
    </source>
</evidence>
<evidence type="ECO:0000256" key="7">
    <source>
        <dbReference type="SAM" id="SignalP"/>
    </source>
</evidence>
<reference evidence="9" key="1">
    <citation type="submission" date="2021-01" db="EMBL/GenBank/DDBJ databases">
        <authorList>
            <person name="Corre E."/>
            <person name="Pelletier E."/>
            <person name="Niang G."/>
            <person name="Scheremetjew M."/>
            <person name="Finn R."/>
            <person name="Kale V."/>
            <person name="Holt S."/>
            <person name="Cochrane G."/>
            <person name="Meng A."/>
            <person name="Brown T."/>
            <person name="Cohen L."/>
        </authorList>
    </citation>
    <scope>NUCLEOTIDE SEQUENCE</scope>
    <source>
        <strain evidence="9">CCMP2877</strain>
    </source>
</reference>
<comment type="cofactor">
    <cofactor evidence="1">
        <name>FMN</name>
        <dbReference type="ChEBI" id="CHEBI:58210"/>
    </cofactor>
</comment>
<feature type="domain" description="Flavodoxin-like" evidence="8">
    <location>
        <begin position="39"/>
        <end position="207"/>
    </location>
</feature>